<evidence type="ECO:0000256" key="10">
    <source>
        <dbReference type="SAM" id="MobiDB-lite"/>
    </source>
</evidence>
<dbReference type="EMBL" id="LFRF01000006">
    <property type="protein sequence ID" value="KND92142.1"/>
    <property type="molecule type" value="Genomic_DNA"/>
</dbReference>
<evidence type="ECO:0000256" key="2">
    <source>
        <dbReference type="ARBA" id="ARBA00004998"/>
    </source>
</evidence>
<gene>
    <name evidence="11" type="ORF">TOPH_03134</name>
</gene>
<comment type="cofactor">
    <cofactor evidence="1">
        <name>pyridoxal 5'-phosphate</name>
        <dbReference type="ChEBI" id="CHEBI:597326"/>
    </cofactor>
</comment>
<dbReference type="AlphaFoldDB" id="A0A0L0ND92"/>
<dbReference type="NCBIfam" id="TIGR01885">
    <property type="entry name" value="Orn_aminotrans"/>
    <property type="match status" value="1"/>
</dbReference>
<dbReference type="GO" id="GO:0006591">
    <property type="term" value="P:ornithine metabolic process"/>
    <property type="evidence" value="ECO:0007669"/>
    <property type="project" value="EnsemblFungi"/>
</dbReference>
<dbReference type="PANTHER" id="PTHR11986:SF18">
    <property type="entry name" value="ORNITHINE AMINOTRANSFERASE, MITOCHONDRIAL"/>
    <property type="match status" value="1"/>
</dbReference>
<accession>A0A0L0ND92</accession>
<dbReference type="OrthoDB" id="10261433at2759"/>
<proteinExistence type="inferred from homology"/>
<dbReference type="GO" id="GO:0030170">
    <property type="term" value="F:pyridoxal phosphate binding"/>
    <property type="evidence" value="ECO:0007669"/>
    <property type="project" value="InterPro"/>
</dbReference>
<dbReference type="CDD" id="cd00610">
    <property type="entry name" value="OAT_like"/>
    <property type="match status" value="1"/>
</dbReference>
<evidence type="ECO:0000256" key="6">
    <source>
        <dbReference type="ARBA" id="ARBA00022679"/>
    </source>
</evidence>
<dbReference type="Gene3D" id="3.40.640.10">
    <property type="entry name" value="Type I PLP-dependent aspartate aminotransferase-like (Major domain)"/>
    <property type="match status" value="1"/>
</dbReference>
<organism evidence="11 12">
    <name type="scientific">Tolypocladium ophioglossoides (strain CBS 100239)</name>
    <name type="common">Snaketongue truffleclub</name>
    <name type="synonym">Elaphocordyceps ophioglossoides</name>
    <dbReference type="NCBI Taxonomy" id="1163406"/>
    <lineage>
        <taxon>Eukaryota</taxon>
        <taxon>Fungi</taxon>
        <taxon>Dikarya</taxon>
        <taxon>Ascomycota</taxon>
        <taxon>Pezizomycotina</taxon>
        <taxon>Sordariomycetes</taxon>
        <taxon>Hypocreomycetidae</taxon>
        <taxon>Hypocreales</taxon>
        <taxon>Ophiocordycipitaceae</taxon>
        <taxon>Tolypocladium</taxon>
    </lineage>
</organism>
<dbReference type="GO" id="GO:0042802">
    <property type="term" value="F:identical protein binding"/>
    <property type="evidence" value="ECO:0007669"/>
    <property type="project" value="TreeGrafter"/>
</dbReference>
<keyword evidence="5 11" id="KW-0032">Aminotransferase</keyword>
<dbReference type="STRING" id="1163406.A0A0L0ND92"/>
<dbReference type="GO" id="GO:0004587">
    <property type="term" value="F:ornithine aminotransferase activity"/>
    <property type="evidence" value="ECO:0007669"/>
    <property type="project" value="UniProtKB-EC"/>
</dbReference>
<dbReference type="InterPro" id="IPR050103">
    <property type="entry name" value="Class-III_PLP-dep_AT"/>
</dbReference>
<dbReference type="InterPro" id="IPR049704">
    <property type="entry name" value="Aminotrans_3_PPA_site"/>
</dbReference>
<dbReference type="FunFam" id="3.90.1150.10:FF:000152">
    <property type="entry name" value="Ornithine aminotransferase"/>
    <property type="match status" value="1"/>
</dbReference>
<dbReference type="EC" id="2.6.1.13" evidence="4"/>
<dbReference type="GO" id="GO:0005829">
    <property type="term" value="C:cytosol"/>
    <property type="evidence" value="ECO:0007669"/>
    <property type="project" value="EnsemblFungi"/>
</dbReference>
<dbReference type="SUPFAM" id="SSF53383">
    <property type="entry name" value="PLP-dependent transferases"/>
    <property type="match status" value="1"/>
</dbReference>
<evidence type="ECO:0000256" key="5">
    <source>
        <dbReference type="ARBA" id="ARBA00022576"/>
    </source>
</evidence>
<dbReference type="Gene3D" id="3.90.1150.10">
    <property type="entry name" value="Aspartate Aminotransferase, domain 1"/>
    <property type="match status" value="1"/>
</dbReference>
<keyword evidence="6 11" id="KW-0808">Transferase</keyword>
<comment type="similarity">
    <text evidence="3 9">Belongs to the class-III pyridoxal-phosphate-dependent aminotransferase family.</text>
</comment>
<evidence type="ECO:0000256" key="8">
    <source>
        <dbReference type="ARBA" id="ARBA00030587"/>
    </source>
</evidence>
<comment type="pathway">
    <text evidence="2">Amino-acid biosynthesis; L-proline biosynthesis; L-glutamate 5-semialdehyde from L-ornithine: step 1/1.</text>
</comment>
<dbReference type="GO" id="GO:0010121">
    <property type="term" value="P:L-arginine catabolic process to proline via ornithine"/>
    <property type="evidence" value="ECO:0007669"/>
    <property type="project" value="EnsemblFungi"/>
</dbReference>
<evidence type="ECO:0000313" key="12">
    <source>
        <dbReference type="Proteomes" id="UP000036947"/>
    </source>
</evidence>
<keyword evidence="7 9" id="KW-0663">Pyridoxal phosphate</keyword>
<dbReference type="InterPro" id="IPR015421">
    <property type="entry name" value="PyrdxlP-dep_Trfase_major"/>
</dbReference>
<sequence length="524" mass="56365">MERVEAPGPAGEAFPSLLLPPSPNISFASDQIANHFSASSPTLPEATCQPAELPKQATAENAQQPQSPFDSIRLAQRPPATMAPHANDVVSRAGTDSRYHASSTTAAIASENEHAAHNYHPLPVVFSKAQGVNVWDPEGRQYLDFLSAYSAVNQGHCHPELVKALTEQAGRLTLSSRAFHNDVFPKWAEKIRQVFGYEMVLPMNTGVEATETAIKVARKWAYKVKGVEQGKALVFCVTDNFHGRSMTAITLSTDPESKDNYGPYVPNIGAANPSTGKPIRFNNVADLEEVLEAHGKDTAAFLVEPIQGEAGVVVPDEDYLKKVHALCKKHNVLLICDEIQTGIGRTGRMLCSEWSGIKPDMVTLGKAISGGMYPVSAVMSSKEVMLVVEPGTHGSTYGGNPLGCAVSIRALELIEEENMIANAERLGHIFRRGLAGLKSPIIKTIRGKGLLNAMVIDEAAASGRTAWDLCILLKNKGLLAKPTHGDIIRFAPPLVITETELRKGLSIIAEAIKELPTVAKTAGH</sequence>
<dbReference type="Proteomes" id="UP000036947">
    <property type="component" value="Unassembled WGS sequence"/>
</dbReference>
<dbReference type="UniPathway" id="UPA00098">
    <property type="reaction ID" value="UER00358"/>
</dbReference>
<dbReference type="InterPro" id="IPR015424">
    <property type="entry name" value="PyrdxlP-dep_Trfase"/>
</dbReference>
<dbReference type="Pfam" id="PF00202">
    <property type="entry name" value="Aminotran_3"/>
    <property type="match status" value="1"/>
</dbReference>
<comment type="caution">
    <text evidence="11">The sequence shown here is derived from an EMBL/GenBank/DDBJ whole genome shotgun (WGS) entry which is preliminary data.</text>
</comment>
<reference evidence="11 12" key="1">
    <citation type="journal article" date="2015" name="BMC Genomics">
        <title>The genome of the truffle-parasite Tolypocladium ophioglossoides and the evolution of antifungal peptaibiotics.</title>
        <authorList>
            <person name="Quandt C.A."/>
            <person name="Bushley K.E."/>
            <person name="Spatafora J.W."/>
        </authorList>
    </citation>
    <scope>NUCLEOTIDE SEQUENCE [LARGE SCALE GENOMIC DNA]</scope>
    <source>
        <strain evidence="11 12">CBS 100239</strain>
    </source>
</reference>
<evidence type="ECO:0000256" key="4">
    <source>
        <dbReference type="ARBA" id="ARBA00012924"/>
    </source>
</evidence>
<evidence type="ECO:0000256" key="3">
    <source>
        <dbReference type="ARBA" id="ARBA00008954"/>
    </source>
</evidence>
<keyword evidence="12" id="KW-1185">Reference proteome</keyword>
<dbReference type="InterPro" id="IPR005814">
    <property type="entry name" value="Aminotrans_3"/>
</dbReference>
<protein>
    <recommendedName>
        <fullName evidence="4">ornithine aminotransferase</fullName>
        <ecNumber evidence="4">2.6.1.13</ecNumber>
    </recommendedName>
    <alternativeName>
        <fullName evidence="8">Ornithine--oxo-acid aminotransferase</fullName>
    </alternativeName>
</protein>
<dbReference type="PROSITE" id="PS00600">
    <property type="entry name" value="AA_TRANSFER_CLASS_3"/>
    <property type="match status" value="1"/>
</dbReference>
<feature type="region of interest" description="Disordered" evidence="10">
    <location>
        <begin position="1"/>
        <end position="21"/>
    </location>
</feature>
<evidence type="ECO:0000313" key="11">
    <source>
        <dbReference type="EMBL" id="KND92142.1"/>
    </source>
</evidence>
<dbReference type="InterPro" id="IPR015422">
    <property type="entry name" value="PyrdxlP-dep_Trfase_small"/>
</dbReference>
<name>A0A0L0ND92_TOLOC</name>
<evidence type="ECO:0000256" key="9">
    <source>
        <dbReference type="RuleBase" id="RU003560"/>
    </source>
</evidence>
<dbReference type="PANTHER" id="PTHR11986">
    <property type="entry name" value="AMINOTRANSFERASE CLASS III"/>
    <property type="match status" value="1"/>
</dbReference>
<dbReference type="GO" id="GO:0019544">
    <property type="term" value="P:L-arginine catabolic process to L-glutamate"/>
    <property type="evidence" value="ECO:0007669"/>
    <property type="project" value="TreeGrafter"/>
</dbReference>
<evidence type="ECO:0000256" key="7">
    <source>
        <dbReference type="ARBA" id="ARBA00022898"/>
    </source>
</evidence>
<dbReference type="GO" id="GO:0055129">
    <property type="term" value="P:L-proline biosynthetic process"/>
    <property type="evidence" value="ECO:0007669"/>
    <property type="project" value="UniProtKB-UniPathway"/>
</dbReference>
<dbReference type="FunFam" id="3.40.640.10:FF:000011">
    <property type="entry name" value="Ornithine aminotransferase"/>
    <property type="match status" value="1"/>
</dbReference>
<evidence type="ECO:0000256" key="1">
    <source>
        <dbReference type="ARBA" id="ARBA00001933"/>
    </source>
</evidence>
<dbReference type="InterPro" id="IPR010164">
    <property type="entry name" value="Orn_aminotrans"/>
</dbReference>